<dbReference type="GO" id="GO:0005739">
    <property type="term" value="C:mitochondrion"/>
    <property type="evidence" value="ECO:0000318"/>
    <property type="project" value="GO_Central"/>
</dbReference>
<dbReference type="InterPro" id="IPR008949">
    <property type="entry name" value="Isoprenoid_synthase_dom_sf"/>
</dbReference>
<keyword evidence="11" id="KW-1185">Reference proteome</keyword>
<keyword evidence="8" id="KW-1133">Transmembrane helix</keyword>
<keyword evidence="5" id="KW-0460">Magnesium</keyword>
<keyword evidence="6" id="KW-0414">Isoprene biosynthesis</keyword>
<reference evidence="9 11" key="2">
    <citation type="journal article" date="2014" name="BMC Genomics">
        <title>An improved genome release (version Mt4.0) for the model legume Medicago truncatula.</title>
        <authorList>
            <person name="Tang H."/>
            <person name="Krishnakumar V."/>
            <person name="Bidwell S."/>
            <person name="Rosen B."/>
            <person name="Chan A."/>
            <person name="Zhou S."/>
            <person name="Gentzbittel L."/>
            <person name="Childs K.L."/>
            <person name="Yandell M."/>
            <person name="Gundlach H."/>
            <person name="Mayer K.F."/>
            <person name="Schwartz D.C."/>
            <person name="Town C.D."/>
        </authorList>
    </citation>
    <scope>GENOME REANNOTATION</scope>
    <source>
        <strain evidence="9">A17</strain>
        <strain evidence="10 11">cv. Jemalong A17</strain>
    </source>
</reference>
<evidence type="ECO:0000313" key="10">
    <source>
        <dbReference type="EnsemblPlants" id="KEH31512"/>
    </source>
</evidence>
<evidence type="ECO:0000313" key="11">
    <source>
        <dbReference type="Proteomes" id="UP000002051"/>
    </source>
</evidence>
<dbReference type="Pfam" id="PF00348">
    <property type="entry name" value="polyprenyl_synt"/>
    <property type="match status" value="2"/>
</dbReference>
<dbReference type="SUPFAM" id="SSF48576">
    <property type="entry name" value="Terpenoid synthases"/>
    <property type="match status" value="2"/>
</dbReference>
<evidence type="ECO:0000313" key="9">
    <source>
        <dbReference type="EMBL" id="KEH31512.1"/>
    </source>
</evidence>
<keyword evidence="3 7" id="KW-0808">Transferase</keyword>
<dbReference type="GO" id="GO:0032476">
    <property type="term" value="C:polyprenyl diphosphate synthase complex"/>
    <property type="evidence" value="ECO:0000318"/>
    <property type="project" value="GO_Central"/>
</dbReference>
<dbReference type="EMBL" id="CM001220">
    <property type="protein sequence ID" value="KEH31512.1"/>
    <property type="molecule type" value="Genomic_DNA"/>
</dbReference>
<evidence type="ECO:0000256" key="2">
    <source>
        <dbReference type="ARBA" id="ARBA00006706"/>
    </source>
</evidence>
<dbReference type="Proteomes" id="UP000002051">
    <property type="component" value="Chromosome 4"/>
</dbReference>
<comment type="similarity">
    <text evidence="2 7">Belongs to the FPP/GGPP synthase family.</text>
</comment>
<dbReference type="PROSITE" id="PS00723">
    <property type="entry name" value="POLYPRENYL_SYNTHASE_1"/>
    <property type="match status" value="1"/>
</dbReference>
<protein>
    <submittedName>
        <fullName evidence="9">Geranylgeranyl pyrophosphate synthase</fullName>
    </submittedName>
</protein>
<dbReference type="GO" id="GO:0004659">
    <property type="term" value="F:prenyltransferase activity"/>
    <property type="evidence" value="ECO:0000318"/>
    <property type="project" value="GO_Central"/>
</dbReference>
<evidence type="ECO:0000256" key="4">
    <source>
        <dbReference type="ARBA" id="ARBA00022723"/>
    </source>
</evidence>
<dbReference type="InterPro" id="IPR033749">
    <property type="entry name" value="Polyprenyl_synt_CS"/>
</dbReference>
<dbReference type="EnsemblPlants" id="KEH31512">
    <property type="protein sequence ID" value="KEH31512"/>
    <property type="gene ID" value="MTR_4g095055"/>
</dbReference>
<dbReference type="GO" id="GO:0006744">
    <property type="term" value="P:ubiquinone biosynthetic process"/>
    <property type="evidence" value="ECO:0000318"/>
    <property type="project" value="GO_Central"/>
</dbReference>
<evidence type="ECO:0000256" key="7">
    <source>
        <dbReference type="RuleBase" id="RU004466"/>
    </source>
</evidence>
<dbReference type="PANTHER" id="PTHR12001:SF69">
    <property type="entry name" value="ALL TRANS-POLYPRENYL-DIPHOSPHATE SYNTHASE PDSS1"/>
    <property type="match status" value="1"/>
</dbReference>
<gene>
    <name evidence="10" type="primary">25493517</name>
    <name evidence="9" type="ordered locus">MTR_4g095055</name>
</gene>
<keyword evidence="4" id="KW-0479">Metal-binding</keyword>
<keyword evidence="8" id="KW-0472">Membrane</keyword>
<dbReference type="InterPro" id="IPR000092">
    <property type="entry name" value="Polyprenyl_synt"/>
</dbReference>
<evidence type="ECO:0000256" key="5">
    <source>
        <dbReference type="ARBA" id="ARBA00022842"/>
    </source>
</evidence>
<dbReference type="PANTHER" id="PTHR12001">
    <property type="entry name" value="GERANYLGERANYL PYROPHOSPHATE SYNTHASE"/>
    <property type="match status" value="1"/>
</dbReference>
<reference evidence="10" key="3">
    <citation type="submission" date="2015-04" db="UniProtKB">
        <authorList>
            <consortium name="EnsemblPlants"/>
        </authorList>
    </citation>
    <scope>IDENTIFICATION</scope>
    <source>
        <strain evidence="10">cv. Jemalong A17</strain>
    </source>
</reference>
<accession>A0A072UPA9</accession>
<evidence type="ECO:0000256" key="1">
    <source>
        <dbReference type="ARBA" id="ARBA00001946"/>
    </source>
</evidence>
<name>A0A072UPA9_MEDTR</name>
<dbReference type="CDD" id="cd00685">
    <property type="entry name" value="Trans_IPPS_HT"/>
    <property type="match status" value="1"/>
</dbReference>
<dbReference type="STRING" id="3880.A0A072UPA9"/>
<dbReference type="Gene3D" id="1.10.600.10">
    <property type="entry name" value="Farnesyl Diphosphate Synthase"/>
    <property type="match status" value="2"/>
</dbReference>
<evidence type="ECO:0000256" key="3">
    <source>
        <dbReference type="ARBA" id="ARBA00022679"/>
    </source>
</evidence>
<dbReference type="OrthoDB" id="9927103at2759"/>
<keyword evidence="8" id="KW-0812">Transmembrane</keyword>
<comment type="cofactor">
    <cofactor evidence="1">
        <name>Mg(2+)</name>
        <dbReference type="ChEBI" id="CHEBI:18420"/>
    </cofactor>
</comment>
<reference evidence="9 11" key="1">
    <citation type="journal article" date="2011" name="Nature">
        <title>The Medicago genome provides insight into the evolution of rhizobial symbioses.</title>
        <authorList>
            <person name="Young N.D."/>
            <person name="Debelle F."/>
            <person name="Oldroyd G.E."/>
            <person name="Geurts R."/>
            <person name="Cannon S.B."/>
            <person name="Udvardi M.K."/>
            <person name="Benedito V.A."/>
            <person name="Mayer K.F."/>
            <person name="Gouzy J."/>
            <person name="Schoof H."/>
            <person name="Van de Peer Y."/>
            <person name="Proost S."/>
            <person name="Cook D.R."/>
            <person name="Meyers B.C."/>
            <person name="Spannagl M."/>
            <person name="Cheung F."/>
            <person name="De Mita S."/>
            <person name="Krishnakumar V."/>
            <person name="Gundlach H."/>
            <person name="Zhou S."/>
            <person name="Mudge J."/>
            <person name="Bharti A.K."/>
            <person name="Murray J.D."/>
            <person name="Naoumkina M.A."/>
            <person name="Rosen B."/>
            <person name="Silverstein K.A."/>
            <person name="Tang H."/>
            <person name="Rombauts S."/>
            <person name="Zhao P.X."/>
            <person name="Zhou P."/>
            <person name="Barbe V."/>
            <person name="Bardou P."/>
            <person name="Bechner M."/>
            <person name="Bellec A."/>
            <person name="Berger A."/>
            <person name="Berges H."/>
            <person name="Bidwell S."/>
            <person name="Bisseling T."/>
            <person name="Choisne N."/>
            <person name="Couloux A."/>
            <person name="Denny R."/>
            <person name="Deshpande S."/>
            <person name="Dai X."/>
            <person name="Doyle J.J."/>
            <person name="Dudez A.M."/>
            <person name="Farmer A.D."/>
            <person name="Fouteau S."/>
            <person name="Franken C."/>
            <person name="Gibelin C."/>
            <person name="Gish J."/>
            <person name="Goldstein S."/>
            <person name="Gonzalez A.J."/>
            <person name="Green P.J."/>
            <person name="Hallab A."/>
            <person name="Hartog M."/>
            <person name="Hua A."/>
            <person name="Humphray S.J."/>
            <person name="Jeong D.H."/>
            <person name="Jing Y."/>
            <person name="Jocker A."/>
            <person name="Kenton S.M."/>
            <person name="Kim D.J."/>
            <person name="Klee K."/>
            <person name="Lai H."/>
            <person name="Lang C."/>
            <person name="Lin S."/>
            <person name="Macmil S.L."/>
            <person name="Magdelenat G."/>
            <person name="Matthews L."/>
            <person name="McCorrison J."/>
            <person name="Monaghan E.L."/>
            <person name="Mun J.H."/>
            <person name="Najar F.Z."/>
            <person name="Nicholson C."/>
            <person name="Noirot C."/>
            <person name="O'Bleness M."/>
            <person name="Paule C.R."/>
            <person name="Poulain J."/>
            <person name="Prion F."/>
            <person name="Qin B."/>
            <person name="Qu C."/>
            <person name="Retzel E.F."/>
            <person name="Riddle C."/>
            <person name="Sallet E."/>
            <person name="Samain S."/>
            <person name="Samson N."/>
            <person name="Sanders I."/>
            <person name="Saurat O."/>
            <person name="Scarpelli C."/>
            <person name="Schiex T."/>
            <person name="Segurens B."/>
            <person name="Severin A.J."/>
            <person name="Sherrier D.J."/>
            <person name="Shi R."/>
            <person name="Sims S."/>
            <person name="Singer S.R."/>
            <person name="Sinharoy S."/>
            <person name="Sterck L."/>
            <person name="Viollet A."/>
            <person name="Wang B.B."/>
            <person name="Wang K."/>
            <person name="Wang M."/>
            <person name="Wang X."/>
            <person name="Warfsmann J."/>
            <person name="Weissenbach J."/>
            <person name="White D.D."/>
            <person name="White J.D."/>
            <person name="Wiley G.B."/>
            <person name="Wincker P."/>
            <person name="Xing Y."/>
            <person name="Yang L."/>
            <person name="Yao Z."/>
            <person name="Ying F."/>
            <person name="Zhai J."/>
            <person name="Zhou L."/>
            <person name="Zuber A."/>
            <person name="Denarie J."/>
            <person name="Dixon R.A."/>
            <person name="May G.D."/>
            <person name="Schwartz D.C."/>
            <person name="Rogers J."/>
            <person name="Quetier F."/>
            <person name="Town C.D."/>
            <person name="Roe B.A."/>
        </authorList>
    </citation>
    <scope>NUCLEOTIDE SEQUENCE [LARGE SCALE GENOMIC DNA]</scope>
    <source>
        <strain evidence="9">A17</strain>
        <strain evidence="10 11">cv. Jemalong A17</strain>
    </source>
</reference>
<dbReference type="AlphaFoldDB" id="A0A072UPA9"/>
<dbReference type="GO" id="GO:0008299">
    <property type="term" value="P:isoprenoid biosynthetic process"/>
    <property type="evidence" value="ECO:0000318"/>
    <property type="project" value="GO_Central"/>
</dbReference>
<feature type="transmembrane region" description="Helical" evidence="8">
    <location>
        <begin position="342"/>
        <end position="360"/>
    </location>
</feature>
<dbReference type="GO" id="GO:0046872">
    <property type="term" value="F:metal ion binding"/>
    <property type="evidence" value="ECO:0007669"/>
    <property type="project" value="UniProtKB-KW"/>
</dbReference>
<organism evidence="9 11">
    <name type="scientific">Medicago truncatula</name>
    <name type="common">Barrel medic</name>
    <name type="synonym">Medicago tribuloides</name>
    <dbReference type="NCBI Taxonomy" id="3880"/>
    <lineage>
        <taxon>Eukaryota</taxon>
        <taxon>Viridiplantae</taxon>
        <taxon>Streptophyta</taxon>
        <taxon>Embryophyta</taxon>
        <taxon>Tracheophyta</taxon>
        <taxon>Spermatophyta</taxon>
        <taxon>Magnoliopsida</taxon>
        <taxon>eudicotyledons</taxon>
        <taxon>Gunneridae</taxon>
        <taxon>Pentapetalae</taxon>
        <taxon>rosids</taxon>
        <taxon>fabids</taxon>
        <taxon>Fabales</taxon>
        <taxon>Fabaceae</taxon>
        <taxon>Papilionoideae</taxon>
        <taxon>50 kb inversion clade</taxon>
        <taxon>NPAAA clade</taxon>
        <taxon>Hologalegina</taxon>
        <taxon>IRL clade</taxon>
        <taxon>Trifolieae</taxon>
        <taxon>Medicago</taxon>
    </lineage>
</organism>
<evidence type="ECO:0000256" key="6">
    <source>
        <dbReference type="ARBA" id="ARBA00023229"/>
    </source>
</evidence>
<proteinExistence type="inferred from homology"/>
<evidence type="ECO:0000256" key="8">
    <source>
        <dbReference type="SAM" id="Phobius"/>
    </source>
</evidence>
<dbReference type="HOGENOM" id="CLU_014015_1_2_1"/>
<sequence length="490" mass="54414">MLFSRISRNLRGAFNGYRRFLSIGENNRRFLFSHSPADSTEQVMRSLVFSKGMPALYSSRYHIHHHTSSSLVEDELDPFSLVADELSFIGNKLREMVVAKVPKLASAAEYFFKMGVEGKRFRPTVLLLMSTALNLPIPKAPPPMELGGTTTTDLRSRQQRIAEITEMIHVASLLHDDVLDDADTRRGIGSLNFVMGNKLAVLAGDFLLSRACVALASLKNTEVVSLLAEVVEHLVTGEIMQMTTTSDQRCSMEYYMEKTYYKTASLISNSCKAIAILAGQTAEVAVLAFEYGKNLVCIFVDLQSIVWCFQLQIAMFSCCCCCYMKPGVLNLYISLGNNSVDIFLSICIMYMLYMFLNAIINSFSSVLQGLAFQLIDDVLDFTGTSASLGKGSLSDIQHGIVTAPILFAMEEFPQLRAIVEEGFENPENVNIALDYLGKSRGIQKTKELAMKHASLAAEAIDSLPENDNEEVRKSRKALVELTQIVITRTK</sequence>